<dbReference type="AlphaFoldDB" id="A0A0L6UNQ0"/>
<organism evidence="1 2">
    <name type="scientific">Puccinia sorghi</name>
    <dbReference type="NCBI Taxonomy" id="27349"/>
    <lineage>
        <taxon>Eukaryota</taxon>
        <taxon>Fungi</taxon>
        <taxon>Dikarya</taxon>
        <taxon>Basidiomycota</taxon>
        <taxon>Pucciniomycotina</taxon>
        <taxon>Pucciniomycetes</taxon>
        <taxon>Pucciniales</taxon>
        <taxon>Pucciniaceae</taxon>
        <taxon>Puccinia</taxon>
    </lineage>
</organism>
<keyword evidence="2" id="KW-1185">Reference proteome</keyword>
<proteinExistence type="predicted"/>
<sequence>MAFAPAGSSSKCRYLHLLFAIFACPISNSHHKKNLTAAQQEWLDSVLASMRNMINTKLEPVPDGRTDLQKALKDDYYLNHINIYYNGAMEEARFLKFPQSEIPDIYALWVARRAELGRSQ</sequence>
<protein>
    <submittedName>
        <fullName evidence="1">Uncharacterized protein</fullName>
    </submittedName>
</protein>
<dbReference type="OrthoDB" id="2502423at2759"/>
<dbReference type="EMBL" id="LAVV01009691">
    <property type="protein sequence ID" value="KNZ50164.1"/>
    <property type="molecule type" value="Genomic_DNA"/>
</dbReference>
<dbReference type="Proteomes" id="UP000037035">
    <property type="component" value="Unassembled WGS sequence"/>
</dbReference>
<comment type="caution">
    <text evidence="1">The sequence shown here is derived from an EMBL/GenBank/DDBJ whole genome shotgun (WGS) entry which is preliminary data.</text>
</comment>
<reference evidence="1" key="1">
    <citation type="submission" date="2015-08" db="EMBL/GenBank/DDBJ databases">
        <title>Next Generation Sequencing and Analysis of the Genome of Puccinia sorghi L Schw, the Causal Agent of Maize Common Rust.</title>
        <authorList>
            <person name="Rochi L."/>
            <person name="Burguener G."/>
            <person name="Darino M."/>
            <person name="Turjanski A."/>
            <person name="Kreff E."/>
            <person name="Dieguez M.J."/>
            <person name="Sacco F."/>
        </authorList>
    </citation>
    <scope>NUCLEOTIDE SEQUENCE [LARGE SCALE GENOMIC DNA]</scope>
    <source>
        <strain evidence="1">RO10H11247</strain>
    </source>
</reference>
<gene>
    <name evidence="1" type="ORF">VP01_4570g2</name>
</gene>
<name>A0A0L6UNQ0_9BASI</name>
<evidence type="ECO:0000313" key="2">
    <source>
        <dbReference type="Proteomes" id="UP000037035"/>
    </source>
</evidence>
<accession>A0A0L6UNQ0</accession>
<evidence type="ECO:0000313" key="1">
    <source>
        <dbReference type="EMBL" id="KNZ50164.1"/>
    </source>
</evidence>
<dbReference type="VEuPathDB" id="FungiDB:VP01_4570g2"/>